<accession>A0AAD8IF56</accession>
<dbReference type="PANTHER" id="PTHR22835">
    <property type="entry name" value="ZINC FINGER FYVE DOMAIN CONTAINING PROTEIN"/>
    <property type="match status" value="1"/>
</dbReference>
<feature type="chain" id="PRO_5042079020" evidence="5">
    <location>
        <begin position="23"/>
        <end position="388"/>
    </location>
</feature>
<keyword evidence="3" id="KW-0378">Hydrolase</keyword>
<feature type="signal peptide" evidence="5">
    <location>
        <begin position="1"/>
        <end position="22"/>
    </location>
</feature>
<reference evidence="6" key="2">
    <citation type="submission" date="2023-05" db="EMBL/GenBank/DDBJ databases">
        <authorList>
            <person name="Schelkunov M.I."/>
        </authorList>
    </citation>
    <scope>NUCLEOTIDE SEQUENCE</scope>
    <source>
        <strain evidence="6">Hsosn_3</strain>
        <tissue evidence="6">Leaf</tissue>
    </source>
</reference>
<dbReference type="InterPro" id="IPR001087">
    <property type="entry name" value="GDSL"/>
</dbReference>
<keyword evidence="7" id="KW-1185">Reference proteome</keyword>
<proteinExistence type="inferred from homology"/>
<dbReference type="AlphaFoldDB" id="A0AAD8IF56"/>
<dbReference type="PANTHER" id="PTHR22835:SF546">
    <property type="entry name" value="GDSL-LIKE LIPASE_ACYLHYDROLASE"/>
    <property type="match status" value="1"/>
</dbReference>
<evidence type="ECO:0000256" key="4">
    <source>
        <dbReference type="ARBA" id="ARBA00023180"/>
    </source>
</evidence>
<gene>
    <name evidence="6" type="ORF">POM88_021596</name>
</gene>
<keyword evidence="2 5" id="KW-0732">Signal</keyword>
<protein>
    <submittedName>
        <fullName evidence="6">GDSL-like Lipase/Acylhydrolase superfamily protein</fullName>
    </submittedName>
</protein>
<evidence type="ECO:0000256" key="3">
    <source>
        <dbReference type="ARBA" id="ARBA00022801"/>
    </source>
</evidence>
<comment type="similarity">
    <text evidence="1">Belongs to the 'GDSL' lipolytic enzyme family.</text>
</comment>
<evidence type="ECO:0000256" key="5">
    <source>
        <dbReference type="SAM" id="SignalP"/>
    </source>
</evidence>
<dbReference type="Gene3D" id="3.40.50.1110">
    <property type="entry name" value="SGNH hydrolase"/>
    <property type="match status" value="1"/>
</dbReference>
<dbReference type="CDD" id="cd01837">
    <property type="entry name" value="SGNH_plant_lipase_like"/>
    <property type="match status" value="1"/>
</dbReference>
<sequence length="388" mass="43234">MRWLFTAILLALLLSWPGQGGGQESSRRRRGPSALKCNIPAIYNFGDSNSDTGGLSAVFPPTVPPNGETFFHNPSGRACDGRLIIDFIAEQVRIPYLSAYLNSIKPNFEHGANFATRGATIRQQNEAWFQNYVSPFSLDIQLSQFDEFKAQTTYFYNQAKEQTGRDGLPKPEDFSKALYMFDIGQNDLDAGFRKMSNQQILADIPNIITLFANAVQHLYGTGARSFWIHNTGPVGCLPMKTVDIVQHLKPGIVDEHGCVKDQNDVAKEFNKQLKDRVIKLREELPQAALTYVDIYTAKYKLISNARDLGFEDASKICCGYRRNGTNIWCGYNANVNGRDIHAGSCPNPAKVISWDSVHYTESANRWIATLIINGTLSDPPIPIAQACQ</sequence>
<comment type="caution">
    <text evidence="6">The sequence shown here is derived from an EMBL/GenBank/DDBJ whole genome shotgun (WGS) entry which is preliminary data.</text>
</comment>
<organism evidence="6 7">
    <name type="scientific">Heracleum sosnowskyi</name>
    <dbReference type="NCBI Taxonomy" id="360622"/>
    <lineage>
        <taxon>Eukaryota</taxon>
        <taxon>Viridiplantae</taxon>
        <taxon>Streptophyta</taxon>
        <taxon>Embryophyta</taxon>
        <taxon>Tracheophyta</taxon>
        <taxon>Spermatophyta</taxon>
        <taxon>Magnoliopsida</taxon>
        <taxon>eudicotyledons</taxon>
        <taxon>Gunneridae</taxon>
        <taxon>Pentapetalae</taxon>
        <taxon>asterids</taxon>
        <taxon>campanulids</taxon>
        <taxon>Apiales</taxon>
        <taxon>Apiaceae</taxon>
        <taxon>Apioideae</taxon>
        <taxon>apioid superclade</taxon>
        <taxon>Tordylieae</taxon>
        <taxon>Tordyliinae</taxon>
        <taxon>Heracleum</taxon>
    </lineage>
</organism>
<evidence type="ECO:0000256" key="1">
    <source>
        <dbReference type="ARBA" id="ARBA00008668"/>
    </source>
</evidence>
<dbReference type="Proteomes" id="UP001237642">
    <property type="component" value="Unassembled WGS sequence"/>
</dbReference>
<dbReference type="InterPro" id="IPR035669">
    <property type="entry name" value="SGNH_plant_lipase-like"/>
</dbReference>
<dbReference type="GO" id="GO:0016788">
    <property type="term" value="F:hydrolase activity, acting on ester bonds"/>
    <property type="evidence" value="ECO:0007669"/>
    <property type="project" value="InterPro"/>
</dbReference>
<reference evidence="6" key="1">
    <citation type="submission" date="2023-02" db="EMBL/GenBank/DDBJ databases">
        <title>Genome of toxic invasive species Heracleum sosnowskyi carries increased number of genes despite the absence of recent whole-genome duplications.</title>
        <authorList>
            <person name="Schelkunov M."/>
            <person name="Shtratnikova V."/>
            <person name="Makarenko M."/>
            <person name="Klepikova A."/>
            <person name="Omelchenko D."/>
            <person name="Novikova G."/>
            <person name="Obukhova E."/>
            <person name="Bogdanov V."/>
            <person name="Penin A."/>
            <person name="Logacheva M."/>
        </authorList>
    </citation>
    <scope>NUCLEOTIDE SEQUENCE</scope>
    <source>
        <strain evidence="6">Hsosn_3</strain>
        <tissue evidence="6">Leaf</tissue>
    </source>
</reference>
<evidence type="ECO:0000256" key="2">
    <source>
        <dbReference type="ARBA" id="ARBA00022729"/>
    </source>
</evidence>
<name>A0AAD8IF56_9APIA</name>
<evidence type="ECO:0000313" key="7">
    <source>
        <dbReference type="Proteomes" id="UP001237642"/>
    </source>
</evidence>
<keyword evidence="4" id="KW-0325">Glycoprotein</keyword>
<dbReference type="Pfam" id="PF00657">
    <property type="entry name" value="Lipase_GDSL"/>
    <property type="match status" value="1"/>
</dbReference>
<dbReference type="InterPro" id="IPR036514">
    <property type="entry name" value="SGNH_hydro_sf"/>
</dbReference>
<dbReference type="EMBL" id="JAUIZM010000005">
    <property type="protein sequence ID" value="KAK1383861.1"/>
    <property type="molecule type" value="Genomic_DNA"/>
</dbReference>
<evidence type="ECO:0000313" key="6">
    <source>
        <dbReference type="EMBL" id="KAK1383861.1"/>
    </source>
</evidence>